<organism evidence="2 3">
    <name type="scientific">Acanthamoeba castellanii (strain ATCC 30010 / Neff)</name>
    <dbReference type="NCBI Taxonomy" id="1257118"/>
    <lineage>
        <taxon>Eukaryota</taxon>
        <taxon>Amoebozoa</taxon>
        <taxon>Discosea</taxon>
        <taxon>Longamoebia</taxon>
        <taxon>Centramoebida</taxon>
        <taxon>Acanthamoebidae</taxon>
        <taxon>Acanthamoeba</taxon>
    </lineage>
</organism>
<protein>
    <submittedName>
        <fullName evidence="2">Uncharacterized protein</fullName>
    </submittedName>
</protein>
<feature type="region of interest" description="Disordered" evidence="1">
    <location>
        <begin position="67"/>
        <end position="122"/>
    </location>
</feature>
<feature type="compositionally biased region" description="Acidic residues" evidence="1">
    <location>
        <begin position="89"/>
        <end position="106"/>
    </location>
</feature>
<feature type="compositionally biased region" description="Low complexity" evidence="1">
    <location>
        <begin position="67"/>
        <end position="80"/>
    </location>
</feature>
<dbReference type="VEuPathDB" id="AmoebaDB:ACA1_362900"/>
<dbReference type="RefSeq" id="XP_004333816.1">
    <property type="nucleotide sequence ID" value="XM_004333768.1"/>
</dbReference>
<dbReference type="Proteomes" id="UP000011083">
    <property type="component" value="Unassembled WGS sequence"/>
</dbReference>
<keyword evidence="3" id="KW-1185">Reference proteome</keyword>
<evidence type="ECO:0000256" key="1">
    <source>
        <dbReference type="SAM" id="MobiDB-lite"/>
    </source>
</evidence>
<dbReference type="KEGG" id="acan:ACA1_362900"/>
<reference evidence="2 3" key="1">
    <citation type="journal article" date="2013" name="Genome Biol.">
        <title>Genome of Acanthamoeba castellanii highlights extensive lateral gene transfer and early evolution of tyrosine kinase signaling.</title>
        <authorList>
            <person name="Clarke M."/>
            <person name="Lohan A.J."/>
            <person name="Liu B."/>
            <person name="Lagkouvardos I."/>
            <person name="Roy S."/>
            <person name="Zafar N."/>
            <person name="Bertelli C."/>
            <person name="Schilde C."/>
            <person name="Kianianmomeni A."/>
            <person name="Burglin T.R."/>
            <person name="Frech C."/>
            <person name="Turcotte B."/>
            <person name="Kopec K.O."/>
            <person name="Synnott J.M."/>
            <person name="Choo C."/>
            <person name="Paponov I."/>
            <person name="Finkler A."/>
            <person name="Soon Heng Tan C."/>
            <person name="Hutchins A.P."/>
            <person name="Weinmeier T."/>
            <person name="Rattei T."/>
            <person name="Chu J.S."/>
            <person name="Gimenez G."/>
            <person name="Irimia M."/>
            <person name="Rigden D.J."/>
            <person name="Fitzpatrick D.A."/>
            <person name="Lorenzo-Morales J."/>
            <person name="Bateman A."/>
            <person name="Chiu C.H."/>
            <person name="Tang P."/>
            <person name="Hegemann P."/>
            <person name="Fromm H."/>
            <person name="Raoult D."/>
            <person name="Greub G."/>
            <person name="Miranda-Saavedra D."/>
            <person name="Chen N."/>
            <person name="Nash P."/>
            <person name="Ginger M.L."/>
            <person name="Horn M."/>
            <person name="Schaap P."/>
            <person name="Caler L."/>
            <person name="Loftus B."/>
        </authorList>
    </citation>
    <scope>NUCLEOTIDE SEQUENCE [LARGE SCALE GENOMIC DNA]</scope>
    <source>
        <strain evidence="2 3">Neff</strain>
    </source>
</reference>
<name>L8GGD0_ACACF</name>
<dbReference type="GeneID" id="14912240"/>
<proteinExistence type="predicted"/>
<accession>L8GGD0</accession>
<gene>
    <name evidence="2" type="ORF">ACA1_362900</name>
</gene>
<evidence type="ECO:0000313" key="2">
    <source>
        <dbReference type="EMBL" id="ELR11803.1"/>
    </source>
</evidence>
<dbReference type="AlphaFoldDB" id="L8GGD0"/>
<dbReference type="EMBL" id="KB008147">
    <property type="protein sequence ID" value="ELR11803.1"/>
    <property type="molecule type" value="Genomic_DNA"/>
</dbReference>
<evidence type="ECO:0000313" key="3">
    <source>
        <dbReference type="Proteomes" id="UP000011083"/>
    </source>
</evidence>
<sequence length="263" mass="29216">MIRGEDETEMRDERAEARERLLGEWSSIQKLPFKELGQLCGLVGVTRSKSRIDQLVHLKVWREAQGVSSRASGRRASPTGGKRGRPAVDEEEAEDDDDEDEEDEDSGGGSGGEFSEDVAGQGLSPGRAGVAAAMLAAVHEVHVHGQHKYDFLKKIRWKVMAVYCDAPGKVLKLITELQEDIKSHAHIVVVGEEEGWETAGCLKEDKGSFIARRQDKLTEAWKKAESHKKPWSQQLVGRSITCYMCSGSHYTKECPKKWDQLAA</sequence>